<reference evidence="7" key="1">
    <citation type="submission" date="2022-08" db="UniProtKB">
        <authorList>
            <consortium name="EnsemblMetazoa"/>
        </authorList>
    </citation>
    <scope>IDENTIFICATION</scope>
    <source>
        <strain evidence="7">05x7-T-G4-1.051#20</strain>
    </source>
</reference>
<feature type="transmembrane region" description="Helical" evidence="6">
    <location>
        <begin position="109"/>
        <end position="132"/>
    </location>
</feature>
<dbReference type="SUPFAM" id="SSF48652">
    <property type="entry name" value="Tetraspanin"/>
    <property type="match status" value="1"/>
</dbReference>
<dbReference type="Pfam" id="PF00335">
    <property type="entry name" value="Tetraspanin"/>
    <property type="match status" value="1"/>
</dbReference>
<keyword evidence="3 6" id="KW-0812">Transmembrane</keyword>
<keyword evidence="5 6" id="KW-0472">Membrane</keyword>
<evidence type="ECO:0000256" key="6">
    <source>
        <dbReference type="RuleBase" id="RU361218"/>
    </source>
</evidence>
<dbReference type="OMA" id="PVACCKA"/>
<dbReference type="Proteomes" id="UP000005408">
    <property type="component" value="Unassembled WGS sequence"/>
</dbReference>
<dbReference type="GO" id="GO:0005886">
    <property type="term" value="C:plasma membrane"/>
    <property type="evidence" value="ECO:0007669"/>
    <property type="project" value="TreeGrafter"/>
</dbReference>
<dbReference type="PIRSF" id="PIRSF002419">
    <property type="entry name" value="Tetraspanin"/>
    <property type="match status" value="1"/>
</dbReference>
<evidence type="ECO:0000256" key="4">
    <source>
        <dbReference type="ARBA" id="ARBA00022989"/>
    </source>
</evidence>
<feature type="transmembrane region" description="Helical" evidence="6">
    <location>
        <begin position="78"/>
        <end position="102"/>
    </location>
</feature>
<feature type="transmembrane region" description="Helical" evidence="6">
    <location>
        <begin position="12"/>
        <end position="33"/>
    </location>
</feature>
<comment type="similarity">
    <text evidence="2 6">Belongs to the tetraspanin (TM4SF) family.</text>
</comment>
<dbReference type="InterPro" id="IPR008952">
    <property type="entry name" value="Tetraspanin_EC2_sf"/>
</dbReference>
<keyword evidence="4 6" id="KW-1133">Transmembrane helix</keyword>
<dbReference type="InterPro" id="IPR018499">
    <property type="entry name" value="Tetraspanin/Peripherin"/>
</dbReference>
<proteinExistence type="inferred from homology"/>
<name>A0A8W8KPC9_MAGGI</name>
<evidence type="ECO:0000256" key="1">
    <source>
        <dbReference type="ARBA" id="ARBA00004141"/>
    </source>
</evidence>
<dbReference type="PANTHER" id="PTHR19282:SF544">
    <property type="entry name" value="TETRASPANIN"/>
    <property type="match status" value="1"/>
</dbReference>
<evidence type="ECO:0000256" key="2">
    <source>
        <dbReference type="ARBA" id="ARBA00006840"/>
    </source>
</evidence>
<organism evidence="7 8">
    <name type="scientific">Magallana gigas</name>
    <name type="common">Pacific oyster</name>
    <name type="synonym">Crassostrea gigas</name>
    <dbReference type="NCBI Taxonomy" id="29159"/>
    <lineage>
        <taxon>Eukaryota</taxon>
        <taxon>Metazoa</taxon>
        <taxon>Spiralia</taxon>
        <taxon>Lophotrochozoa</taxon>
        <taxon>Mollusca</taxon>
        <taxon>Bivalvia</taxon>
        <taxon>Autobranchia</taxon>
        <taxon>Pteriomorphia</taxon>
        <taxon>Ostreida</taxon>
        <taxon>Ostreoidea</taxon>
        <taxon>Ostreidae</taxon>
        <taxon>Magallana</taxon>
    </lineage>
</organism>
<accession>A0A8W8KPC9</accession>
<sequence>MGFFSGVGRIIIVLLNIVFVIVSFVLLASGLVLKFLPHNDYIKSTEDQLKDALKTLLENTGHQDADLSNFSLAGMFETVAICLIVIGAFLLFVAFCGCCGACCKIQTLLIIYAGILIFLLVGELVVIIILYASPAVKDMVKTELTSSLQNYKGLTATNVESLLWNAAMIEFKCCGVNNYGDFAKYAPNWDNTPDIDGTPATTLLTPVACCVTIPDTAVKAQNCAGALDSTLNNYEKGCFNSIWDKMFDNPLMLGIVLAVAFAIQILLIIFTILMYKENKDNKVSSVF</sequence>
<dbReference type="AlphaFoldDB" id="A0A8W8KPC9"/>
<evidence type="ECO:0000256" key="3">
    <source>
        <dbReference type="ARBA" id="ARBA00022692"/>
    </source>
</evidence>
<dbReference type="Gene3D" id="1.10.1450.10">
    <property type="entry name" value="Tetraspanin"/>
    <property type="match status" value="1"/>
</dbReference>
<dbReference type="OrthoDB" id="6279736at2759"/>
<dbReference type="PANTHER" id="PTHR19282">
    <property type="entry name" value="TETRASPANIN"/>
    <property type="match status" value="1"/>
</dbReference>
<dbReference type="CDD" id="cd03156">
    <property type="entry name" value="uroplakin_I_like_LEL"/>
    <property type="match status" value="1"/>
</dbReference>
<dbReference type="EnsemblMetazoa" id="G24488.2">
    <property type="protein sequence ID" value="G24488.2:cds"/>
    <property type="gene ID" value="G24488"/>
</dbReference>
<evidence type="ECO:0000256" key="5">
    <source>
        <dbReference type="ARBA" id="ARBA00023136"/>
    </source>
</evidence>
<protein>
    <recommendedName>
        <fullName evidence="6">Tetraspanin</fullName>
    </recommendedName>
</protein>
<comment type="subcellular location">
    <subcellularLocation>
        <location evidence="1 6">Membrane</location>
        <topology evidence="1 6">Multi-pass membrane protein</topology>
    </subcellularLocation>
</comment>
<feature type="transmembrane region" description="Helical" evidence="6">
    <location>
        <begin position="251"/>
        <end position="275"/>
    </location>
</feature>
<evidence type="ECO:0000313" key="7">
    <source>
        <dbReference type="EnsemblMetazoa" id="G24488.1:cds"/>
    </source>
</evidence>
<keyword evidence="8" id="KW-1185">Reference proteome</keyword>
<dbReference type="EnsemblMetazoa" id="G24488.1">
    <property type="protein sequence ID" value="G24488.1:cds"/>
    <property type="gene ID" value="G24488"/>
</dbReference>
<evidence type="ECO:0000313" key="8">
    <source>
        <dbReference type="Proteomes" id="UP000005408"/>
    </source>
</evidence>
<dbReference type="InterPro" id="IPR000301">
    <property type="entry name" value="Tetraspanin_animals"/>
</dbReference>